<sequence length="314" mass="35543">MTRLEELLYNLTAVIIRYHDKQSSKPLVVESDKGELRKKVHASAVDIIKSTKTDFKSRLDDLIKASTDESSSTRRHFLKYILHEIIFLKAQLDRKSSYEPEQLDELKKQLSQLFTDFKKLMTTPKSTTCTVHHSELAPKESPAIALSGLINTGYTGGEICNSGLYLNEEVLIPFSIYTNSSQKEINAVAEQISTELQNALLVSELTHKTQQLCTTNSEQQQSLKLLSTQNHELDTKLKEAQAKQKVLLGTILIEKSRAQKREEELSTINFDQKQVISELKQKIVDLSEQASLEELSDSENEGSKRTYGFFGSMI</sequence>
<dbReference type="STRING" id="66969.Lwal_1953"/>
<name>A0A0W1A798_9GAMM</name>
<keyword evidence="2" id="KW-1185">Reference proteome</keyword>
<protein>
    <submittedName>
        <fullName evidence="1">Uncharacterized protein</fullName>
    </submittedName>
</protein>
<comment type="caution">
    <text evidence="1">The sequence shown here is derived from an EMBL/GenBank/DDBJ whole genome shotgun (WGS) entry which is preliminary data.</text>
</comment>
<evidence type="ECO:0000313" key="1">
    <source>
        <dbReference type="EMBL" id="KTD77176.1"/>
    </source>
</evidence>
<dbReference type="RefSeq" id="WP_058480607.1">
    <property type="nucleotide sequence ID" value="NZ_CAAAIQ010000011.1"/>
</dbReference>
<evidence type="ECO:0000313" key="2">
    <source>
        <dbReference type="Proteomes" id="UP000054729"/>
    </source>
</evidence>
<proteinExistence type="predicted"/>
<organism evidence="1 2">
    <name type="scientific">Legionella waltersii</name>
    <dbReference type="NCBI Taxonomy" id="66969"/>
    <lineage>
        <taxon>Bacteria</taxon>
        <taxon>Pseudomonadati</taxon>
        <taxon>Pseudomonadota</taxon>
        <taxon>Gammaproteobacteria</taxon>
        <taxon>Legionellales</taxon>
        <taxon>Legionellaceae</taxon>
        <taxon>Legionella</taxon>
    </lineage>
</organism>
<accession>A0A0W1A798</accession>
<reference evidence="1 2" key="1">
    <citation type="submission" date="2015-11" db="EMBL/GenBank/DDBJ databases">
        <title>Genomic analysis of 38 Legionella species identifies large and diverse effector repertoires.</title>
        <authorList>
            <person name="Burstein D."/>
            <person name="Amaro F."/>
            <person name="Zusman T."/>
            <person name="Lifshitz Z."/>
            <person name="Cohen O."/>
            <person name="Gilbert J.A."/>
            <person name="Pupko T."/>
            <person name="Shuman H.A."/>
            <person name="Segal G."/>
        </authorList>
    </citation>
    <scope>NUCLEOTIDE SEQUENCE [LARGE SCALE GENOMIC DNA]</scope>
    <source>
        <strain evidence="1 2">ATCC 51914</strain>
    </source>
</reference>
<dbReference type="PATRIC" id="fig|66969.6.peg.2133"/>
<dbReference type="EMBL" id="LNZB01000048">
    <property type="protein sequence ID" value="KTD77176.1"/>
    <property type="molecule type" value="Genomic_DNA"/>
</dbReference>
<dbReference type="Proteomes" id="UP000054729">
    <property type="component" value="Unassembled WGS sequence"/>
</dbReference>
<dbReference type="OrthoDB" id="5652097at2"/>
<dbReference type="AlphaFoldDB" id="A0A0W1A798"/>
<gene>
    <name evidence="1" type="ORF">Lwal_1953</name>
</gene>